<feature type="region of interest" description="Disordered" evidence="1">
    <location>
        <begin position="1"/>
        <end position="26"/>
    </location>
</feature>
<feature type="compositionally biased region" description="Polar residues" evidence="1">
    <location>
        <begin position="11"/>
        <end position="20"/>
    </location>
</feature>
<organism evidence="2">
    <name type="scientific">Drosophila melanogaster</name>
    <name type="common">Fruit fly</name>
    <dbReference type="NCBI Taxonomy" id="7227"/>
    <lineage>
        <taxon>Eukaryota</taxon>
        <taxon>Metazoa</taxon>
        <taxon>Ecdysozoa</taxon>
        <taxon>Arthropoda</taxon>
        <taxon>Hexapoda</taxon>
        <taxon>Insecta</taxon>
        <taxon>Pterygota</taxon>
        <taxon>Neoptera</taxon>
        <taxon>Endopterygota</taxon>
        <taxon>Diptera</taxon>
        <taxon>Brachycera</taxon>
        <taxon>Muscomorpha</taxon>
        <taxon>Ephydroidea</taxon>
        <taxon>Drosophilidae</taxon>
        <taxon>Drosophila</taxon>
        <taxon>Sophophora</taxon>
    </lineage>
</organism>
<reference evidence="2" key="1">
    <citation type="journal article" date="2003" name="Genome Biol.">
        <title>An integrated gene annotation and transcriptional profiling approach towards the full gene content of the Drosophila genome.</title>
        <authorList>
            <person name="Hild M."/>
            <person name="Beckmann B."/>
            <person name="Haas S.A."/>
            <person name="Koch B."/>
            <person name="Solovyev V."/>
            <person name="Busold C."/>
            <person name="Fellenberg K."/>
            <person name="Boutros M."/>
            <person name="Vingron M."/>
            <person name="Sauer F."/>
            <person name="Hoheisel J.D."/>
            <person name="Paro R."/>
        </authorList>
    </citation>
    <scope>NUCLEOTIDE SEQUENCE</scope>
</reference>
<evidence type="ECO:0000256" key="1">
    <source>
        <dbReference type="SAM" id="MobiDB-lite"/>
    </source>
</evidence>
<accession>Q6IJV9</accession>
<dbReference type="EMBL" id="BK002607">
    <property type="protein sequence ID" value="DAA04113.1"/>
    <property type="molecule type" value="Genomic_DNA"/>
</dbReference>
<sequence length="106" mass="11912">MVQRRRGKSATMKSTKNSRNGFDKHSLRHWKERGDALVWAVGMGCYRSSGDTSRTCTKCASSRTSVELEVPTKMWVKEVELRANANFGMPFVAAASRTQFIKKPAL</sequence>
<dbReference type="AlphaFoldDB" id="Q6IJV9"/>
<gene>
    <name evidence="2" type="ORF">HDC14099</name>
</gene>
<name>Q6IJV9_DROME</name>
<proteinExistence type="predicted"/>
<protein>
    <submittedName>
        <fullName evidence="2">HDC14099</fullName>
    </submittedName>
</protein>
<evidence type="ECO:0000313" key="2">
    <source>
        <dbReference type="EMBL" id="DAA04113.1"/>
    </source>
</evidence>